<feature type="active site" description="Proton donor" evidence="9">
    <location>
        <position position="167"/>
    </location>
</feature>
<evidence type="ECO:0000256" key="5">
    <source>
        <dbReference type="ARBA" id="ARBA00022801"/>
    </source>
</evidence>
<evidence type="ECO:0000256" key="1">
    <source>
        <dbReference type="ARBA" id="ARBA00000707"/>
    </source>
</evidence>
<keyword evidence="5 9" id="KW-0378">Hydrolase</keyword>
<dbReference type="InterPro" id="IPR036959">
    <property type="entry name" value="Peptidase_C12_UCH_sf"/>
</dbReference>
<dbReference type="Gene3D" id="1.20.58.860">
    <property type="match status" value="1"/>
</dbReference>
<dbReference type="FunFam" id="3.40.532.10:FF:000009">
    <property type="entry name" value="Ubiquitin carboxyl-terminal hydrolase"/>
    <property type="match status" value="1"/>
</dbReference>
<dbReference type="GO" id="GO:0016579">
    <property type="term" value="P:protein deubiquitination"/>
    <property type="evidence" value="ECO:0007669"/>
    <property type="project" value="TreeGrafter"/>
</dbReference>
<feature type="region of interest" description="Disordered" evidence="11">
    <location>
        <begin position="272"/>
        <end position="312"/>
    </location>
</feature>
<evidence type="ECO:0000259" key="12">
    <source>
        <dbReference type="PROSITE" id="PS52048"/>
    </source>
</evidence>
<proteinExistence type="inferred from homology"/>
<keyword evidence="4 9" id="KW-0833">Ubl conjugation pathway</keyword>
<accession>A0A6B0VDB0</accession>
<feature type="site" description="Transition state stabilizer" evidence="9">
    <location>
        <position position="85"/>
    </location>
</feature>
<evidence type="ECO:0000256" key="7">
    <source>
        <dbReference type="ARBA" id="ARBA00046227"/>
    </source>
</evidence>
<dbReference type="CDD" id="cd09617">
    <property type="entry name" value="Peptidase_C12_UCH37_BAP1"/>
    <property type="match status" value="1"/>
</dbReference>
<evidence type="ECO:0000313" key="13">
    <source>
        <dbReference type="EMBL" id="MXU99238.1"/>
    </source>
</evidence>
<dbReference type="PANTHER" id="PTHR10589:SF16">
    <property type="entry name" value="UBIQUITIN CARBOXYL-TERMINAL HYDROLASE ISOZYME L5"/>
    <property type="match status" value="1"/>
</dbReference>
<evidence type="ECO:0000256" key="3">
    <source>
        <dbReference type="ARBA" id="ARBA00022670"/>
    </source>
</evidence>
<dbReference type="PANTHER" id="PTHR10589">
    <property type="entry name" value="UBIQUITIN CARBOXYL-TERMINAL HYDROLASE"/>
    <property type="match status" value="1"/>
</dbReference>
<dbReference type="EMBL" id="GIFC01017155">
    <property type="protein sequence ID" value="MXU99238.1"/>
    <property type="molecule type" value="Transcribed_RNA"/>
</dbReference>
<evidence type="ECO:0000256" key="8">
    <source>
        <dbReference type="ARBA" id="ARBA00049710"/>
    </source>
</evidence>
<evidence type="ECO:0000256" key="9">
    <source>
        <dbReference type="PROSITE-ProRule" id="PRU01393"/>
    </source>
</evidence>
<dbReference type="InterPro" id="IPR038765">
    <property type="entry name" value="Papain-like_cys_pep_sf"/>
</dbReference>
<comment type="function">
    <text evidence="7">Catalytic component of the polycomb repressive deubiquitinase (PR-DUB) complex, a complex that specifically mediates deubiquitination of histone H2A monoubiquitinated at 'Lys-119' (H2AK118ub1). Mediates bisymmetric organization of the PR-DUB complex and is involved in association with nucleosomes to mediate deubiquitination. Does not deubiquitinate monoubiquitinated histone H2B. Required to maintain the transcriptionally repressive state of homeotic genes throughout development. The PR-DUB complex has weak or no activity toward 'Lys-48'- and 'Lys-63'-linked polyubiquitin chains. Polycomb group (PcG) protein.</text>
</comment>
<keyword evidence="3 9" id="KW-0645">Protease</keyword>
<reference evidence="13" key="1">
    <citation type="submission" date="2019-12" db="EMBL/GenBank/DDBJ databases">
        <title>An insight into the sialome of adult female Ixodes ricinus ticks feeding for 6 days.</title>
        <authorList>
            <person name="Perner J."/>
            <person name="Ribeiro J.M.C."/>
        </authorList>
    </citation>
    <scope>NUCLEOTIDE SEQUENCE</scope>
    <source>
        <strain evidence="13">Semi-engorged</strain>
        <tissue evidence="13">Salivary glands</tissue>
    </source>
</reference>
<dbReference type="GO" id="GO:0005737">
    <property type="term" value="C:cytoplasm"/>
    <property type="evidence" value="ECO:0007669"/>
    <property type="project" value="TreeGrafter"/>
</dbReference>
<dbReference type="InterPro" id="IPR041507">
    <property type="entry name" value="UCH_C"/>
</dbReference>
<protein>
    <recommendedName>
        <fullName evidence="10">Ubiquitin carboxyl-terminal hydrolase</fullName>
        <ecNumber evidence="10">3.4.19.12</ecNumber>
    </recommendedName>
</protein>
<evidence type="ECO:0000256" key="6">
    <source>
        <dbReference type="ARBA" id="ARBA00022807"/>
    </source>
</evidence>
<feature type="compositionally biased region" description="Low complexity" evidence="11">
    <location>
        <begin position="273"/>
        <end position="292"/>
    </location>
</feature>
<dbReference type="PROSITE" id="PS52048">
    <property type="entry name" value="UCH_DOMAIN"/>
    <property type="match status" value="1"/>
</dbReference>
<organism evidence="13">
    <name type="scientific">Ixodes ricinus</name>
    <name type="common">Common tick</name>
    <name type="synonym">Acarus ricinus</name>
    <dbReference type="NCBI Taxonomy" id="34613"/>
    <lineage>
        <taxon>Eukaryota</taxon>
        <taxon>Metazoa</taxon>
        <taxon>Ecdysozoa</taxon>
        <taxon>Arthropoda</taxon>
        <taxon>Chelicerata</taxon>
        <taxon>Arachnida</taxon>
        <taxon>Acari</taxon>
        <taxon>Parasitiformes</taxon>
        <taxon>Ixodida</taxon>
        <taxon>Ixodoidea</taxon>
        <taxon>Ixodidae</taxon>
        <taxon>Ixodinae</taxon>
        <taxon>Ixodes</taxon>
    </lineage>
</organism>
<evidence type="ECO:0000256" key="11">
    <source>
        <dbReference type="SAM" id="MobiDB-lite"/>
    </source>
</evidence>
<name>A0A6B0VDB0_IXORI</name>
<evidence type="ECO:0000256" key="2">
    <source>
        <dbReference type="ARBA" id="ARBA00009326"/>
    </source>
</evidence>
<dbReference type="AlphaFoldDB" id="A0A6B0VDB0"/>
<dbReference type="EC" id="3.4.19.12" evidence="10"/>
<feature type="site" description="Important for enzyme activity" evidence="9">
    <location>
        <position position="182"/>
    </location>
</feature>
<evidence type="ECO:0000256" key="4">
    <source>
        <dbReference type="ARBA" id="ARBA00022786"/>
    </source>
</evidence>
<dbReference type="PRINTS" id="PR00707">
    <property type="entry name" value="UBCTHYDRLASE"/>
</dbReference>
<dbReference type="InterPro" id="IPR001578">
    <property type="entry name" value="Peptidase_C12_UCH"/>
</dbReference>
<feature type="domain" description="UCH catalytic" evidence="12">
    <location>
        <begin position="10"/>
        <end position="226"/>
    </location>
</feature>
<dbReference type="GO" id="GO:0004843">
    <property type="term" value="F:cysteine-type deubiquitinase activity"/>
    <property type="evidence" value="ECO:0007669"/>
    <property type="project" value="UniProtKB-UniRule"/>
</dbReference>
<dbReference type="Gene3D" id="3.40.532.10">
    <property type="entry name" value="Peptidase C12, ubiquitin carboxyl-terminal hydrolase"/>
    <property type="match status" value="1"/>
</dbReference>
<keyword evidence="6 9" id="KW-0788">Thiol protease</keyword>
<comment type="catalytic activity">
    <reaction evidence="1 9 10">
        <text>Thiol-dependent hydrolysis of ester, thioester, amide, peptide and isopeptide bonds formed by the C-terminal Gly of ubiquitin (a 76-residue protein attached to proteins as an intracellular targeting signal).</text>
        <dbReference type="EC" id="3.4.19.12"/>
    </reaction>
</comment>
<dbReference type="Pfam" id="PF18031">
    <property type="entry name" value="UCH_C"/>
    <property type="match status" value="1"/>
</dbReference>
<dbReference type="GO" id="GO:0006511">
    <property type="term" value="P:ubiquitin-dependent protein catabolic process"/>
    <property type="evidence" value="ECO:0007669"/>
    <property type="project" value="UniProtKB-UniRule"/>
</dbReference>
<dbReference type="Pfam" id="PF01088">
    <property type="entry name" value="Peptidase_C12"/>
    <property type="match status" value="1"/>
</dbReference>
<comment type="subunit">
    <text evidence="8">Catalytic component of the polycomb repressive deubiquitinase (PR-DUB) complex, at least composed of caly/calypso, Asx and sba (MBD5/6 homolog). The PR-DUB complex associates with nucleosomes to mediate deubiquitination of histone H2AK118ub1 substrates; the association requires the positively charged C-terminal tail of caly, probably due to direct binding of DNA. Interacts (via ULD domain) with Asx (via DEUBAD domain); the interaction produces a stable heterodimer with a composite binding site for ubiquitin. Homodimerizes (via coiled-coil hinge-region between the UCH and ULD domains) to mediate assembly of 2 copies of the caly-Asx heterodimer into a bisymmetric tetramer; dimerization enhances PR-DUB association with nucleosomes.</text>
</comment>
<feature type="active site" description="Nucleophile" evidence="9">
    <location>
        <position position="91"/>
    </location>
</feature>
<dbReference type="PROSITE" id="PS52049">
    <property type="entry name" value="ULD"/>
    <property type="match status" value="1"/>
</dbReference>
<comment type="similarity">
    <text evidence="2 9 10">Belongs to the peptidase C12 family.</text>
</comment>
<dbReference type="SUPFAM" id="SSF54001">
    <property type="entry name" value="Cysteine proteinases"/>
    <property type="match status" value="1"/>
</dbReference>
<evidence type="ECO:0000256" key="10">
    <source>
        <dbReference type="RuleBase" id="RU361215"/>
    </source>
</evidence>
<sequence length="416" mass="46724">MAAGTGSAGDWCLIESDPGVFTELIKGFGVKGVQVEELWSLDRDSFEKLKPVHGLIFLFKWYKNEEPSGSVVQDNRLDKIFFAKQVINNACATQAILSVLLNVKHPDISLGETLLSFRDFCQSFDATMKGLTLSNSDVIREVHNSFSRQQMFEFDVKQSSKDDDVYHFIGYVPIDGRLYELDGLKPFPIDHGPWQPGQDWTDKFRMVITERLGGGDIRFNLMAVVPDRRQAYEHKLRTLKTNRGIVLEALQHMVREQPALDGHNYAKSPLMEAHSPAASSSSTDTASEAGSAFNSPVRASPPGGASQPVGATGGDLDRLVVVRLGEEHPFAPHDLLALLKTVEAEIGACEAALRDELDRRRKYVVDDCRRTHNYDQFICTFLSMLAEQGQLADLVEQQLQPRRRPPKDRSRPRRRR</sequence>